<evidence type="ECO:0000256" key="1">
    <source>
        <dbReference type="SAM" id="SignalP"/>
    </source>
</evidence>
<gene>
    <name evidence="2" type="ORF">TSPGSL018_30952</name>
</gene>
<reference evidence="2" key="1">
    <citation type="submission" date="2014-05" db="EMBL/GenBank/DDBJ databases">
        <title>The transcriptome of the halophilic microalga Tetraselmis sp. GSL018 isolated from the Great Salt Lake, Utah.</title>
        <authorList>
            <person name="Jinkerson R.E."/>
            <person name="D'Adamo S."/>
            <person name="Posewitz M.C."/>
        </authorList>
    </citation>
    <scope>NUCLEOTIDE SEQUENCE</scope>
    <source>
        <strain evidence="2">GSL018</strain>
    </source>
</reference>
<feature type="chain" id="PRO_5001609716" evidence="1">
    <location>
        <begin position="21"/>
        <end position="325"/>
    </location>
</feature>
<accession>A0A061RI18</accession>
<dbReference type="Pfam" id="PF03069">
    <property type="entry name" value="FmdA_AmdA"/>
    <property type="match status" value="1"/>
</dbReference>
<dbReference type="PANTHER" id="PTHR31891:SF1">
    <property type="entry name" value="FORMAMIDASE C869.04-RELATED"/>
    <property type="match status" value="1"/>
</dbReference>
<feature type="signal peptide" evidence="1">
    <location>
        <begin position="1"/>
        <end position="20"/>
    </location>
</feature>
<name>A0A061RI18_9CHLO</name>
<proteinExistence type="predicted"/>
<dbReference type="SUPFAM" id="SSF141130">
    <property type="entry name" value="Acetamidase/Formamidase-like"/>
    <property type="match status" value="1"/>
</dbReference>
<evidence type="ECO:0000313" key="2">
    <source>
        <dbReference type="EMBL" id="JAC72597.1"/>
    </source>
</evidence>
<organism evidence="2">
    <name type="scientific">Tetraselmis sp. GSL018</name>
    <dbReference type="NCBI Taxonomy" id="582737"/>
    <lineage>
        <taxon>Eukaryota</taxon>
        <taxon>Viridiplantae</taxon>
        <taxon>Chlorophyta</taxon>
        <taxon>core chlorophytes</taxon>
        <taxon>Chlorodendrophyceae</taxon>
        <taxon>Chlorodendrales</taxon>
        <taxon>Chlorodendraceae</taxon>
        <taxon>Tetraselmis</taxon>
    </lineage>
</organism>
<dbReference type="Gene3D" id="2.60.120.580">
    <property type="entry name" value="Acetamidase/Formamidase-like domains"/>
    <property type="match status" value="1"/>
</dbReference>
<dbReference type="GO" id="GO:0016811">
    <property type="term" value="F:hydrolase activity, acting on carbon-nitrogen (but not peptide) bonds, in linear amides"/>
    <property type="evidence" value="ECO:0007669"/>
    <property type="project" value="InterPro"/>
</dbReference>
<protein>
    <submittedName>
        <fullName evidence="2">Amidase</fullName>
    </submittedName>
</protein>
<dbReference type="EMBL" id="GBEZ01013384">
    <property type="protein sequence ID" value="JAC72597.1"/>
    <property type="molecule type" value="Transcribed_RNA"/>
</dbReference>
<keyword evidence="1" id="KW-0732">Signal</keyword>
<dbReference type="AlphaFoldDB" id="A0A061RI18"/>
<sequence>MTPSLLCFLFVFARDVLILAESVQNDWCTWSKPTALEIFASEPETSYHIDLRVPGSNKTTHWGNWASDLSPIARVGSGQIVRLQAFTTANNWWVAEGAGYGVPEALKNIYSSACLGDSSGGKFPCGRIGPHLLTGPIFVDGAEVGDVLQVDILRAEPFLDWGWNRVAPDVGSIKGFEGGWDIFGLDLRRRTVELPWGGELPWNATGTGPFFGSIGTAPPPEMGNVSSVAPWEQFGGNIDNKHLAAGSTVYLPVNVRGALFSAGDGHAVQGDGEVCVTALEASLVGDFRLTVRRDLGSRGPLGGRGSRGVRWVPEGATRPPQVGGC</sequence>
<dbReference type="PANTHER" id="PTHR31891">
    <property type="entry name" value="FORMAMIDASE C869.04-RELATED"/>
    <property type="match status" value="1"/>
</dbReference>
<dbReference type="InterPro" id="IPR004304">
    <property type="entry name" value="FmdA_AmdA"/>
</dbReference>